<keyword evidence="2" id="KW-1185">Reference proteome</keyword>
<proteinExistence type="predicted"/>
<evidence type="ECO:0008006" key="3">
    <source>
        <dbReference type="Google" id="ProtNLM"/>
    </source>
</evidence>
<evidence type="ECO:0000313" key="2">
    <source>
        <dbReference type="Proteomes" id="UP000325286"/>
    </source>
</evidence>
<dbReference type="InterPro" id="IPR017850">
    <property type="entry name" value="Alkaline_phosphatase_core_sf"/>
</dbReference>
<dbReference type="Pfam" id="PF07394">
    <property type="entry name" value="DUF1501"/>
    <property type="match status" value="1"/>
</dbReference>
<accession>A0A5B9QI86</accession>
<dbReference type="Proteomes" id="UP000325286">
    <property type="component" value="Chromosome"/>
</dbReference>
<dbReference type="PANTHER" id="PTHR43737:SF1">
    <property type="entry name" value="DUF1501 DOMAIN-CONTAINING PROTEIN"/>
    <property type="match status" value="1"/>
</dbReference>
<dbReference type="OrthoDB" id="127333at2"/>
<dbReference type="EMBL" id="CP042914">
    <property type="protein sequence ID" value="QEG38847.1"/>
    <property type="molecule type" value="Genomic_DNA"/>
</dbReference>
<dbReference type="PROSITE" id="PS51318">
    <property type="entry name" value="TAT"/>
    <property type="match status" value="1"/>
</dbReference>
<reference evidence="1 2" key="1">
    <citation type="submission" date="2019-08" db="EMBL/GenBank/DDBJ databases">
        <title>Deep-cultivation of Planctomycetes and their phenomic and genomic characterization uncovers novel biology.</title>
        <authorList>
            <person name="Wiegand S."/>
            <person name="Jogler M."/>
            <person name="Boedeker C."/>
            <person name="Pinto D."/>
            <person name="Vollmers J."/>
            <person name="Rivas-Marin E."/>
            <person name="Kohn T."/>
            <person name="Peeters S.H."/>
            <person name="Heuer A."/>
            <person name="Rast P."/>
            <person name="Oberbeckmann S."/>
            <person name="Bunk B."/>
            <person name="Jeske O."/>
            <person name="Meyerdierks A."/>
            <person name="Storesund J.E."/>
            <person name="Kallscheuer N."/>
            <person name="Luecker S."/>
            <person name="Lage O.M."/>
            <person name="Pohl T."/>
            <person name="Merkel B.J."/>
            <person name="Hornburger P."/>
            <person name="Mueller R.-W."/>
            <person name="Bruemmer F."/>
            <person name="Labrenz M."/>
            <person name="Spormann A.M."/>
            <person name="Op den Camp H."/>
            <person name="Overmann J."/>
            <person name="Amann R."/>
            <person name="Jetten M.S.M."/>
            <person name="Mascher T."/>
            <person name="Medema M.H."/>
            <person name="Devos D.P."/>
            <person name="Kaster A.-K."/>
            <person name="Ovreas L."/>
            <person name="Rohde M."/>
            <person name="Galperin M.Y."/>
            <person name="Jogler C."/>
        </authorList>
    </citation>
    <scope>NUCLEOTIDE SEQUENCE [LARGE SCALE GENOMIC DNA]</scope>
    <source>
        <strain evidence="1 2">UC8</strain>
    </source>
</reference>
<dbReference type="KEGG" id="rul:UC8_08050"/>
<dbReference type="AlphaFoldDB" id="A0A5B9QI86"/>
<evidence type="ECO:0000313" key="1">
    <source>
        <dbReference type="EMBL" id="QEG38847.1"/>
    </source>
</evidence>
<dbReference type="InterPro" id="IPR006311">
    <property type="entry name" value="TAT_signal"/>
</dbReference>
<organism evidence="1 2">
    <name type="scientific">Roseimaritima ulvae</name>
    <dbReference type="NCBI Taxonomy" id="980254"/>
    <lineage>
        <taxon>Bacteria</taxon>
        <taxon>Pseudomonadati</taxon>
        <taxon>Planctomycetota</taxon>
        <taxon>Planctomycetia</taxon>
        <taxon>Pirellulales</taxon>
        <taxon>Pirellulaceae</taxon>
        <taxon>Roseimaritima</taxon>
    </lineage>
</organism>
<dbReference type="InterPro" id="IPR010869">
    <property type="entry name" value="DUF1501"/>
</dbReference>
<name>A0A5B9QI86_9BACT</name>
<protein>
    <recommendedName>
        <fullName evidence="3">Sulfatase</fullName>
    </recommendedName>
</protein>
<gene>
    <name evidence="1" type="ORF">UC8_08050</name>
</gene>
<dbReference type="SUPFAM" id="SSF53649">
    <property type="entry name" value="Alkaline phosphatase-like"/>
    <property type="match status" value="1"/>
</dbReference>
<dbReference type="RefSeq" id="WP_068140364.1">
    <property type="nucleotide sequence ID" value="NZ_CP042914.1"/>
</dbReference>
<dbReference type="PANTHER" id="PTHR43737">
    <property type="entry name" value="BLL7424 PROTEIN"/>
    <property type="match status" value="1"/>
</dbReference>
<sequence length="486" mass="53627">MNPLMQRLQQQTRRHFLSNSGIGLGALALSTLGGQAARADVPIDAVQPLATRQPHFAPTAKRVIYLHLTGSPPNLDCYDYKPELVKRDGQDCPQSFLEGRTFAFTSGVPKLMGTPRKFAQYGQSGSWLSDAVPHFHDPEVVDQMCFVHSMNSDQFNHAPAELLIYTGSPRSGRPSLGAWATYGLGTENQDLPGFVVLISSGVQPNGGVNSFGSGFLPSVFQGVQCRSKGDPVLYASDPPGMDRSLRRRSLDALKQLNEYQSQQLGHPETLTRIAQYELAFRMQASVPDVMDIKQETQATMDAYGAKPGEASFANNCLLARRLVEDGVRYVQLFDWGWDFHGTSKATGLQSGLTNKWAATDKPIAALIKDLKQRDLLKDTLVICGGEFGRTPFREGRTAGSQVLGRDHYPDCFTMWMAGGGVKPGFHYGQTDELGFGVTENKVHVHDLQATIMHLLGFDHERLTHRFQGRDYRLTDVHGHVVHDLLA</sequence>